<evidence type="ECO:0000256" key="1">
    <source>
        <dbReference type="SAM" id="Coils"/>
    </source>
</evidence>
<dbReference type="EMBL" id="KZ293659">
    <property type="protein sequence ID" value="PBK92232.1"/>
    <property type="molecule type" value="Genomic_DNA"/>
</dbReference>
<proteinExistence type="predicted"/>
<accession>A0A2H3DL85</accession>
<sequence length="553" mass="62339">MVAVEVGMVAGQGTHNRIPSQKHTMSNLPFDASLFGNKGDFPPTHSPAAFARVTSDLLPFLSNNAPFPDFDSARNQRASLLSDISKINEEIQRLLERRAEILKAVDAYSTVLSPVRRVPPEIWTQIFLHLKDMSPSEHYLGGLKHYPWILSYVCMTWRAVALSCGEIWQDIHVLDGVRCRDPLALLDTILNRCGHHIDFRLSFRRNPSHPLPELDIDTPKSLFSLLARHSNQWRDVALHITGGSVGLLTQVHGRLQSLTTLELCCLSGETDSISGFEIAPRLVSLKVSGWTFETQFVFPWCQLVHFSDSRRGNPNTFSTFSSDFIRESNPALRFLQIDAFQEQSLATPIIRSHLTALRCSSAMFIESLILPALTNISINPRRFRHSPEPEGALLAIYGLILRSHCVLTTLSISDTSLTDDLYLLLDLTPQLIELAVEFPRWHRAYDQMIKELIFALVEKQDNEDIFLLVPSLKQLSISSYDMHHTKPIRFLDDNFSVMIGARKAWAVKIALMATEVALSPAGKAHLHRLREDGVDLIVNVYDCEEDMTILDVS</sequence>
<feature type="coiled-coil region" evidence="1">
    <location>
        <begin position="70"/>
        <end position="104"/>
    </location>
</feature>
<keyword evidence="1" id="KW-0175">Coiled coil</keyword>
<dbReference type="InParanoid" id="A0A2H3DL85"/>
<dbReference type="AlphaFoldDB" id="A0A2H3DL85"/>
<dbReference type="OMA" id="KHYPWIL"/>
<dbReference type="SUPFAM" id="SSF52047">
    <property type="entry name" value="RNI-like"/>
    <property type="match status" value="1"/>
</dbReference>
<dbReference type="OrthoDB" id="2269034at2759"/>
<organism evidence="2 3">
    <name type="scientific">Armillaria gallica</name>
    <name type="common">Bulbous honey fungus</name>
    <name type="synonym">Armillaria bulbosa</name>
    <dbReference type="NCBI Taxonomy" id="47427"/>
    <lineage>
        <taxon>Eukaryota</taxon>
        <taxon>Fungi</taxon>
        <taxon>Dikarya</taxon>
        <taxon>Basidiomycota</taxon>
        <taxon>Agaricomycotina</taxon>
        <taxon>Agaricomycetes</taxon>
        <taxon>Agaricomycetidae</taxon>
        <taxon>Agaricales</taxon>
        <taxon>Marasmiineae</taxon>
        <taxon>Physalacriaceae</taxon>
        <taxon>Armillaria</taxon>
    </lineage>
</organism>
<reference evidence="3" key="1">
    <citation type="journal article" date="2017" name="Nat. Ecol. Evol.">
        <title>Genome expansion and lineage-specific genetic innovations in the forest pathogenic fungi Armillaria.</title>
        <authorList>
            <person name="Sipos G."/>
            <person name="Prasanna A.N."/>
            <person name="Walter M.C."/>
            <person name="O'Connor E."/>
            <person name="Balint B."/>
            <person name="Krizsan K."/>
            <person name="Kiss B."/>
            <person name="Hess J."/>
            <person name="Varga T."/>
            <person name="Slot J."/>
            <person name="Riley R."/>
            <person name="Boka B."/>
            <person name="Rigling D."/>
            <person name="Barry K."/>
            <person name="Lee J."/>
            <person name="Mihaltcheva S."/>
            <person name="LaButti K."/>
            <person name="Lipzen A."/>
            <person name="Waldron R."/>
            <person name="Moloney N.M."/>
            <person name="Sperisen C."/>
            <person name="Kredics L."/>
            <person name="Vagvoelgyi C."/>
            <person name="Patrignani A."/>
            <person name="Fitzpatrick D."/>
            <person name="Nagy I."/>
            <person name="Doyle S."/>
            <person name="Anderson J.B."/>
            <person name="Grigoriev I.V."/>
            <person name="Gueldener U."/>
            <person name="Muensterkoetter M."/>
            <person name="Nagy L.G."/>
        </authorList>
    </citation>
    <scope>NUCLEOTIDE SEQUENCE [LARGE SCALE GENOMIC DNA]</scope>
    <source>
        <strain evidence="3">Ar21-2</strain>
    </source>
</reference>
<evidence type="ECO:0008006" key="4">
    <source>
        <dbReference type="Google" id="ProtNLM"/>
    </source>
</evidence>
<name>A0A2H3DL85_ARMGA</name>
<evidence type="ECO:0000313" key="2">
    <source>
        <dbReference type="EMBL" id="PBK92232.1"/>
    </source>
</evidence>
<dbReference type="Proteomes" id="UP000217790">
    <property type="component" value="Unassembled WGS sequence"/>
</dbReference>
<gene>
    <name evidence="2" type="ORF">ARMGADRAFT_1031128</name>
</gene>
<evidence type="ECO:0000313" key="3">
    <source>
        <dbReference type="Proteomes" id="UP000217790"/>
    </source>
</evidence>
<keyword evidence="3" id="KW-1185">Reference proteome</keyword>
<protein>
    <recommendedName>
        <fullName evidence="4">F-box domain-containing protein</fullName>
    </recommendedName>
</protein>